<name>A0A5M6HTM3_9HYPH</name>
<evidence type="ECO:0000256" key="8">
    <source>
        <dbReference type="SAM" id="Phobius"/>
    </source>
</evidence>
<keyword evidence="8" id="KW-0472">Membrane</keyword>
<keyword evidence="8" id="KW-1133">Transmembrane helix</keyword>
<proteinExistence type="predicted"/>
<evidence type="ECO:0000256" key="2">
    <source>
        <dbReference type="ARBA" id="ARBA00012438"/>
    </source>
</evidence>
<dbReference type="OrthoDB" id="341208at2"/>
<dbReference type="SMART" id="SM00911">
    <property type="entry name" value="HWE_HK"/>
    <property type="match status" value="1"/>
</dbReference>
<dbReference type="AlphaFoldDB" id="A0A5M6HTM3"/>
<dbReference type="InterPro" id="IPR036890">
    <property type="entry name" value="HATPase_C_sf"/>
</dbReference>
<dbReference type="PANTHER" id="PTHR41523">
    <property type="entry name" value="TWO-COMPONENT SYSTEM SENSOR PROTEIN"/>
    <property type="match status" value="1"/>
</dbReference>
<evidence type="ECO:0000313" key="11">
    <source>
        <dbReference type="Proteomes" id="UP000323886"/>
    </source>
</evidence>
<evidence type="ECO:0000256" key="6">
    <source>
        <dbReference type="ARBA" id="ARBA00022777"/>
    </source>
</evidence>
<evidence type="ECO:0000256" key="3">
    <source>
        <dbReference type="ARBA" id="ARBA00022553"/>
    </source>
</evidence>
<dbReference type="GO" id="GO:0004673">
    <property type="term" value="F:protein histidine kinase activity"/>
    <property type="evidence" value="ECO:0007669"/>
    <property type="project" value="UniProtKB-EC"/>
</dbReference>
<evidence type="ECO:0000256" key="4">
    <source>
        <dbReference type="ARBA" id="ARBA00022679"/>
    </source>
</evidence>
<dbReference type="InterPro" id="IPR011102">
    <property type="entry name" value="Sig_transdc_His_kinase_HWE"/>
</dbReference>
<organism evidence="10 11">
    <name type="scientific">Blastochloris sulfoviridis</name>
    <dbReference type="NCBI Taxonomy" id="50712"/>
    <lineage>
        <taxon>Bacteria</taxon>
        <taxon>Pseudomonadati</taxon>
        <taxon>Pseudomonadota</taxon>
        <taxon>Alphaproteobacteria</taxon>
        <taxon>Hyphomicrobiales</taxon>
        <taxon>Blastochloridaceae</taxon>
        <taxon>Blastochloris</taxon>
    </lineage>
</organism>
<feature type="transmembrane region" description="Helical" evidence="8">
    <location>
        <begin position="44"/>
        <end position="67"/>
    </location>
</feature>
<feature type="transmembrane region" description="Helical" evidence="8">
    <location>
        <begin position="313"/>
        <end position="336"/>
    </location>
</feature>
<keyword evidence="11" id="KW-1185">Reference proteome</keyword>
<sequence>MDCGGAGRLTAQSDVTIGAAGRIGTNSAAAVGAGRTRARRDVPLAWLLAFLILASVAPLVLIGAYTIMRWADVEHAAEVGRVSEVAHTLAQAVDRELRSHSETAEVLAASRALVKANFQAFDEQARALSARGGHVVLVDRALRPLVDTRDEPDRPAEVRANPVEQVFASGRMKVGNAGPMTGEPNRFAIYVPVSVEREVRSVLMLMPPPATIQNVLKQTYRPEGWSAAIIDGEGRVIARSLPERGEGDTRVGRAASPGLLAPRTESEGVLTVSDLDGQQAVAAYRRSGLNDWHAVVWVPKAVLEAPSNQRRNAVLALLGLTTLVSIGAAFFGAHLINRSTRRTVNAARALGEGAPISLKPTLIREDNLVCRAMADAAQIIAAREDALHESARQMGFVMRELSHRSKNLLTVVQSMARQTGRHTSDAAEFQARFEDRISSLARSHDLLVARNWTGATIAELVERQLMPFLDAANDRVSLDGPTLLLRPDAAQNIGMALHELATNASKHGALSVPSGCIRVAWRVEEAAPEPRLHMSWEETDGPPVTPPERRGFGHVVIERMVSMALRGSARLDWKPDGVAWTLDVPLAAVCEHMDQPIAAAAA</sequence>
<reference evidence="10 11" key="1">
    <citation type="submission" date="2019-09" db="EMBL/GenBank/DDBJ databases">
        <title>Draft Whole-Genome sequence of Blastochloris sulfoviridis DSM 729.</title>
        <authorList>
            <person name="Meyer T.E."/>
            <person name="Kyndt J.A."/>
        </authorList>
    </citation>
    <scope>NUCLEOTIDE SEQUENCE [LARGE SCALE GENOMIC DNA]</scope>
    <source>
        <strain evidence="10 11">DSM 729</strain>
    </source>
</reference>
<feature type="domain" description="Signal transduction histidine kinase HWE region" evidence="9">
    <location>
        <begin position="400"/>
        <end position="482"/>
    </location>
</feature>
<evidence type="ECO:0000256" key="1">
    <source>
        <dbReference type="ARBA" id="ARBA00000085"/>
    </source>
</evidence>
<keyword evidence="6" id="KW-0418">Kinase</keyword>
<dbReference type="CDD" id="cd18774">
    <property type="entry name" value="PDC2_HK_sensor"/>
    <property type="match status" value="1"/>
</dbReference>
<accession>A0A5M6HTM3</accession>
<keyword evidence="5" id="KW-0547">Nucleotide-binding</keyword>
<protein>
    <recommendedName>
        <fullName evidence="2">histidine kinase</fullName>
        <ecNumber evidence="2">2.7.13.3</ecNumber>
    </recommendedName>
</protein>
<keyword evidence="7" id="KW-0067">ATP-binding</keyword>
<keyword evidence="8" id="KW-0812">Transmembrane</keyword>
<comment type="catalytic activity">
    <reaction evidence="1">
        <text>ATP + protein L-histidine = ADP + protein N-phospho-L-histidine.</text>
        <dbReference type="EC" id="2.7.13.3"/>
    </reaction>
</comment>
<evidence type="ECO:0000313" key="10">
    <source>
        <dbReference type="EMBL" id="KAA5599171.1"/>
    </source>
</evidence>
<keyword evidence="3" id="KW-0597">Phosphoprotein</keyword>
<evidence type="ECO:0000256" key="5">
    <source>
        <dbReference type="ARBA" id="ARBA00022741"/>
    </source>
</evidence>
<dbReference type="EMBL" id="VWPL01000024">
    <property type="protein sequence ID" value="KAA5599171.1"/>
    <property type="molecule type" value="Genomic_DNA"/>
</dbReference>
<dbReference type="PANTHER" id="PTHR41523:SF7">
    <property type="entry name" value="HISTIDINE KINASE"/>
    <property type="match status" value="1"/>
</dbReference>
<comment type="caution">
    <text evidence="10">The sequence shown here is derived from an EMBL/GenBank/DDBJ whole genome shotgun (WGS) entry which is preliminary data.</text>
</comment>
<dbReference type="EC" id="2.7.13.3" evidence="2"/>
<gene>
    <name evidence="10" type="ORF">F1193_12560</name>
</gene>
<dbReference type="Proteomes" id="UP000323886">
    <property type="component" value="Unassembled WGS sequence"/>
</dbReference>
<keyword evidence="4" id="KW-0808">Transferase</keyword>
<evidence type="ECO:0000256" key="7">
    <source>
        <dbReference type="ARBA" id="ARBA00022840"/>
    </source>
</evidence>
<dbReference type="GO" id="GO:0005524">
    <property type="term" value="F:ATP binding"/>
    <property type="evidence" value="ECO:0007669"/>
    <property type="project" value="UniProtKB-KW"/>
</dbReference>
<dbReference type="Gene3D" id="3.30.565.10">
    <property type="entry name" value="Histidine kinase-like ATPase, C-terminal domain"/>
    <property type="match status" value="1"/>
</dbReference>
<evidence type="ECO:0000259" key="9">
    <source>
        <dbReference type="SMART" id="SM00911"/>
    </source>
</evidence>
<dbReference type="Pfam" id="PF07536">
    <property type="entry name" value="HWE_HK"/>
    <property type="match status" value="1"/>
</dbReference>